<dbReference type="InterPro" id="IPR029063">
    <property type="entry name" value="SAM-dependent_MTases_sf"/>
</dbReference>
<accession>A0ABT9E1T3</accession>
<dbReference type="EMBL" id="JAUTWS010000015">
    <property type="protein sequence ID" value="MDO9710123.1"/>
    <property type="molecule type" value="Genomic_DNA"/>
</dbReference>
<dbReference type="GO" id="GO:0008168">
    <property type="term" value="F:methyltransferase activity"/>
    <property type="evidence" value="ECO:0007669"/>
    <property type="project" value="UniProtKB-KW"/>
</dbReference>
<name>A0ABT9E1T3_9PROT</name>
<keyword evidence="2" id="KW-0489">Methyltransferase</keyword>
<dbReference type="Proteomes" id="UP001243009">
    <property type="component" value="Unassembled WGS sequence"/>
</dbReference>
<evidence type="ECO:0000313" key="3">
    <source>
        <dbReference type="Proteomes" id="UP001243009"/>
    </source>
</evidence>
<dbReference type="Gene3D" id="3.40.50.150">
    <property type="entry name" value="Vaccinia Virus protein VP39"/>
    <property type="match status" value="1"/>
</dbReference>
<dbReference type="PANTHER" id="PTHR36973">
    <property type="entry name" value="SLL1456 PROTEIN-RELATED"/>
    <property type="match status" value="1"/>
</dbReference>
<dbReference type="SUPFAM" id="SSF53335">
    <property type="entry name" value="S-adenosyl-L-methionine-dependent methyltransferases"/>
    <property type="match status" value="1"/>
</dbReference>
<protein>
    <submittedName>
        <fullName evidence="2">FkbM family methyltransferase</fullName>
    </submittedName>
</protein>
<proteinExistence type="predicted"/>
<evidence type="ECO:0000313" key="2">
    <source>
        <dbReference type="EMBL" id="MDO9710123.1"/>
    </source>
</evidence>
<dbReference type="NCBIfam" id="TIGR01444">
    <property type="entry name" value="fkbM_fam"/>
    <property type="match status" value="1"/>
</dbReference>
<sequence length="284" mass="31204">MSLPGFRALTGASPGRIRVVDIGANPIDGEPPYAGMLRAGEAEVVGFEPNPAALAALEARRGPLERYLPHAVGDGRRHRLHLCQAPGMTSLLEPDPQVLSLFHGFPDWGRVLAVEEVGTVRLDDVPEAAGVDLLKLDIQGAELMVLQHARARLAEAVVVQAEVEFLPLYRDQPLFSELELYLRGRGYRLHRFFPEVSRSFSPVLVDNNPYAGLSQLVWADAVFVRDLTRLDRFSDRQLLVAAAILHDCYGSFDAAYRLLAEHDRRRGGALAAAYLAGLQQPRAA</sequence>
<dbReference type="InterPro" id="IPR053188">
    <property type="entry name" value="FkbM_Methyltransferase"/>
</dbReference>
<dbReference type="InterPro" id="IPR006342">
    <property type="entry name" value="FkbM_mtfrase"/>
</dbReference>
<evidence type="ECO:0000259" key="1">
    <source>
        <dbReference type="Pfam" id="PF05050"/>
    </source>
</evidence>
<feature type="domain" description="Methyltransferase FkbM" evidence="1">
    <location>
        <begin position="21"/>
        <end position="189"/>
    </location>
</feature>
<keyword evidence="2" id="KW-0808">Transferase</keyword>
<gene>
    <name evidence="2" type="ORF">Q7A36_17350</name>
</gene>
<keyword evidence="3" id="KW-1185">Reference proteome</keyword>
<comment type="caution">
    <text evidence="2">The sequence shown here is derived from an EMBL/GenBank/DDBJ whole genome shotgun (WGS) entry which is preliminary data.</text>
</comment>
<dbReference type="Pfam" id="PF05050">
    <property type="entry name" value="Methyltransf_21"/>
    <property type="match status" value="1"/>
</dbReference>
<organism evidence="2 3">
    <name type="scientific">Paracraurococcus lichenis</name>
    <dbReference type="NCBI Taxonomy" id="3064888"/>
    <lineage>
        <taxon>Bacteria</taxon>
        <taxon>Pseudomonadati</taxon>
        <taxon>Pseudomonadota</taxon>
        <taxon>Alphaproteobacteria</taxon>
        <taxon>Acetobacterales</taxon>
        <taxon>Roseomonadaceae</taxon>
        <taxon>Paracraurococcus</taxon>
    </lineage>
</organism>
<reference evidence="2 3" key="1">
    <citation type="submission" date="2023-08" db="EMBL/GenBank/DDBJ databases">
        <title>The draft genome sequence of Paracraurococcus sp. LOR1-02.</title>
        <authorList>
            <person name="Kingkaew E."/>
            <person name="Tanasupawat S."/>
        </authorList>
    </citation>
    <scope>NUCLEOTIDE SEQUENCE [LARGE SCALE GENOMIC DNA]</scope>
    <source>
        <strain evidence="2 3">LOR1-02</strain>
    </source>
</reference>
<dbReference type="GO" id="GO:0032259">
    <property type="term" value="P:methylation"/>
    <property type="evidence" value="ECO:0007669"/>
    <property type="project" value="UniProtKB-KW"/>
</dbReference>
<dbReference type="PANTHER" id="PTHR36973:SF4">
    <property type="entry name" value="NODULATION PROTEIN"/>
    <property type="match status" value="1"/>
</dbReference>
<dbReference type="RefSeq" id="WP_305104983.1">
    <property type="nucleotide sequence ID" value="NZ_JAUTWS010000015.1"/>
</dbReference>